<feature type="region of interest" description="Disordered" evidence="1">
    <location>
        <begin position="31"/>
        <end position="51"/>
    </location>
</feature>
<sequence>MTAPEDPRARFRSLPEPVLPEDAVETVDATAAAPLETESDERDRFLREAGG</sequence>
<gene>
    <name evidence="2" type="ORF">SAMN05660359_04617</name>
</gene>
<evidence type="ECO:0000313" key="3">
    <source>
        <dbReference type="Proteomes" id="UP000183642"/>
    </source>
</evidence>
<feature type="compositionally biased region" description="Basic and acidic residues" evidence="1">
    <location>
        <begin position="41"/>
        <end position="51"/>
    </location>
</feature>
<evidence type="ECO:0000256" key="1">
    <source>
        <dbReference type="SAM" id="MobiDB-lite"/>
    </source>
</evidence>
<protein>
    <submittedName>
        <fullName evidence="2">Uncharacterized protein</fullName>
    </submittedName>
</protein>
<proteinExistence type="predicted"/>
<organism evidence="2 3">
    <name type="scientific">Geodermatophilus obscurus</name>
    <dbReference type="NCBI Taxonomy" id="1861"/>
    <lineage>
        <taxon>Bacteria</taxon>
        <taxon>Bacillati</taxon>
        <taxon>Actinomycetota</taxon>
        <taxon>Actinomycetes</taxon>
        <taxon>Geodermatophilales</taxon>
        <taxon>Geodermatophilaceae</taxon>
        <taxon>Geodermatophilus</taxon>
    </lineage>
</organism>
<keyword evidence="3" id="KW-1185">Reference proteome</keyword>
<reference evidence="3" key="1">
    <citation type="submission" date="2016-10" db="EMBL/GenBank/DDBJ databases">
        <authorList>
            <person name="Varghese N."/>
            <person name="Submissions S."/>
        </authorList>
    </citation>
    <scope>NUCLEOTIDE SEQUENCE [LARGE SCALE GENOMIC DNA]</scope>
    <source>
        <strain evidence="3">DSM 43161</strain>
    </source>
</reference>
<evidence type="ECO:0000313" key="2">
    <source>
        <dbReference type="EMBL" id="SFO59913.1"/>
    </source>
</evidence>
<dbReference type="AlphaFoldDB" id="A0A1I5IH63"/>
<dbReference type="EMBL" id="FOWE01000014">
    <property type="protein sequence ID" value="SFO59913.1"/>
    <property type="molecule type" value="Genomic_DNA"/>
</dbReference>
<dbReference type="RefSeq" id="WP_177225288.1">
    <property type="nucleotide sequence ID" value="NZ_FOWE01000014.1"/>
</dbReference>
<accession>A0A1I5IH63</accession>
<dbReference type="Proteomes" id="UP000183642">
    <property type="component" value="Unassembled WGS sequence"/>
</dbReference>
<name>A0A1I5IH63_9ACTN</name>